<dbReference type="OrthoDB" id="5847100at2759"/>
<dbReference type="AlphaFoldDB" id="A0A0N5CTK7"/>
<evidence type="ECO:0000313" key="2">
    <source>
        <dbReference type="EMBL" id="VDN00122.1"/>
    </source>
</evidence>
<dbReference type="OMA" id="RPPCEAN"/>
<organism evidence="4">
    <name type="scientific">Thelazia callipaeda</name>
    <name type="common">Oriental eyeworm</name>
    <name type="synonym">Parasitic nematode</name>
    <dbReference type="NCBI Taxonomy" id="103827"/>
    <lineage>
        <taxon>Eukaryota</taxon>
        <taxon>Metazoa</taxon>
        <taxon>Ecdysozoa</taxon>
        <taxon>Nematoda</taxon>
        <taxon>Chromadorea</taxon>
        <taxon>Rhabditida</taxon>
        <taxon>Spirurina</taxon>
        <taxon>Spiruromorpha</taxon>
        <taxon>Thelazioidea</taxon>
        <taxon>Thelaziidae</taxon>
        <taxon>Thelazia</taxon>
    </lineage>
</organism>
<accession>A0A0N5CTK7</accession>
<proteinExistence type="predicted"/>
<reference evidence="4" key="1">
    <citation type="submission" date="2017-02" db="UniProtKB">
        <authorList>
            <consortium name="WormBaseParasite"/>
        </authorList>
    </citation>
    <scope>IDENTIFICATION</scope>
</reference>
<evidence type="ECO:0000313" key="3">
    <source>
        <dbReference type="Proteomes" id="UP000276776"/>
    </source>
</evidence>
<gene>
    <name evidence="2" type="ORF">TCLT_LOCUS3558</name>
</gene>
<keyword evidence="3" id="KW-1185">Reference proteome</keyword>
<protein>
    <submittedName>
        <fullName evidence="4">Skp1 domain-containing protein</fullName>
    </submittedName>
</protein>
<evidence type="ECO:0000313" key="4">
    <source>
        <dbReference type="WBParaSite" id="TCLT_0000356701-mRNA-1"/>
    </source>
</evidence>
<dbReference type="Proteomes" id="UP000276776">
    <property type="component" value="Unassembled WGS sequence"/>
</dbReference>
<reference evidence="2 3" key="2">
    <citation type="submission" date="2018-11" db="EMBL/GenBank/DDBJ databases">
        <authorList>
            <consortium name="Pathogen Informatics"/>
        </authorList>
    </citation>
    <scope>NUCLEOTIDE SEQUENCE [LARGE SCALE GENOMIC DNA]</scope>
</reference>
<feature type="region of interest" description="Disordered" evidence="1">
    <location>
        <begin position="186"/>
        <end position="205"/>
    </location>
</feature>
<evidence type="ECO:0000256" key="1">
    <source>
        <dbReference type="SAM" id="MobiDB-lite"/>
    </source>
</evidence>
<dbReference type="WBParaSite" id="TCLT_0000356701-mRNA-1">
    <property type="protein sequence ID" value="TCLT_0000356701-mRNA-1"/>
    <property type="gene ID" value="TCLT_0000356701"/>
</dbReference>
<sequence>MDTNPERSSACLDYKSRIVDQVLIFAFSGICEVKYSGGDFQSRDFNDFREFLSCLNLLKPLMYKELLQTYDESYCHKFQNLCNTSRPPCEANTIQFLRLAVRWGFRRLEACTIARIVDIFSKTYYLHLNVDEQPHVVQELIKYQLNYEMDCEEEDKWMVEELSPLEGIELLKAKCKQVSKWIGEGFKTDLPEPKTPPLPVEPRESAYDKYRRDITAYRRSQQRQT</sequence>
<name>A0A0N5CTK7_THECL</name>
<dbReference type="EMBL" id="UYYF01001782">
    <property type="protein sequence ID" value="VDN00122.1"/>
    <property type="molecule type" value="Genomic_DNA"/>
</dbReference>